<evidence type="ECO:0008006" key="3">
    <source>
        <dbReference type="Google" id="ProtNLM"/>
    </source>
</evidence>
<keyword evidence="2" id="KW-1185">Reference proteome</keyword>
<dbReference type="Proteomes" id="UP000248423">
    <property type="component" value="Unassembled WGS sequence"/>
</dbReference>
<protein>
    <recommendedName>
        <fullName evidence="3">EthD domain-containing protein</fullName>
    </recommendedName>
</protein>
<sequence length="232" mass="26921">MSAPQFWLYAQSRLSDPTIKDEAFRQWYQDYHVPDVLQTGSVSKGEFYQAISPDKQYRWLAAYRCDDLDFMQPENFARIPKTHTLLGTTKSCLEIADFDTRLFQQSFLLKNGEGSETGIEADRYLLTCSFHCGSDDYKELERQCVDGDILHAIPGSRWLKISRPLEDEDTYLGSMIVQGLGDVDKKDLGRLEEDWRSYLAETLGLQRQFLQPHLWELLKSHDRDVSWSSDES</sequence>
<evidence type="ECO:0000313" key="2">
    <source>
        <dbReference type="Proteomes" id="UP000248423"/>
    </source>
</evidence>
<name>A0A319E5M9_ASPSB</name>
<dbReference type="AlphaFoldDB" id="A0A319E5M9"/>
<dbReference type="EMBL" id="KZ826366">
    <property type="protein sequence ID" value="PYI04640.1"/>
    <property type="molecule type" value="Genomic_DNA"/>
</dbReference>
<dbReference type="VEuPathDB" id="FungiDB:BO78DRAFT_319821"/>
<accession>A0A319E5M9</accession>
<dbReference type="OrthoDB" id="2851338at2759"/>
<organism evidence="1 2">
    <name type="scientific">Aspergillus sclerotiicarbonarius (strain CBS 121057 / IBT 28362)</name>
    <dbReference type="NCBI Taxonomy" id="1448318"/>
    <lineage>
        <taxon>Eukaryota</taxon>
        <taxon>Fungi</taxon>
        <taxon>Dikarya</taxon>
        <taxon>Ascomycota</taxon>
        <taxon>Pezizomycotina</taxon>
        <taxon>Eurotiomycetes</taxon>
        <taxon>Eurotiomycetidae</taxon>
        <taxon>Eurotiales</taxon>
        <taxon>Aspergillaceae</taxon>
        <taxon>Aspergillus</taxon>
        <taxon>Aspergillus subgen. Circumdati</taxon>
    </lineage>
</organism>
<reference evidence="1 2" key="1">
    <citation type="submission" date="2018-02" db="EMBL/GenBank/DDBJ databases">
        <title>The genomes of Aspergillus section Nigri reveals drivers in fungal speciation.</title>
        <authorList>
            <consortium name="DOE Joint Genome Institute"/>
            <person name="Vesth T.C."/>
            <person name="Nybo J."/>
            <person name="Theobald S."/>
            <person name="Brandl J."/>
            <person name="Frisvad J.C."/>
            <person name="Nielsen K.F."/>
            <person name="Lyhne E.K."/>
            <person name="Kogle M.E."/>
            <person name="Kuo A."/>
            <person name="Riley R."/>
            <person name="Clum A."/>
            <person name="Nolan M."/>
            <person name="Lipzen A."/>
            <person name="Salamov A."/>
            <person name="Henrissat B."/>
            <person name="Wiebenga A."/>
            <person name="De vries R.P."/>
            <person name="Grigoriev I.V."/>
            <person name="Mortensen U.H."/>
            <person name="Andersen M.R."/>
            <person name="Baker S.E."/>
        </authorList>
    </citation>
    <scope>NUCLEOTIDE SEQUENCE [LARGE SCALE GENOMIC DNA]</scope>
    <source>
        <strain evidence="1 2">CBS 121057</strain>
    </source>
</reference>
<evidence type="ECO:0000313" key="1">
    <source>
        <dbReference type="EMBL" id="PYI04640.1"/>
    </source>
</evidence>
<proteinExistence type="predicted"/>
<gene>
    <name evidence="1" type="ORF">BO78DRAFT_319821</name>
</gene>